<evidence type="ECO:0000313" key="8">
    <source>
        <dbReference type="Proteomes" id="UP001527099"/>
    </source>
</evidence>
<name>A0ABT4GD95_9BACL</name>
<evidence type="ECO:0000256" key="4">
    <source>
        <dbReference type="ARBA" id="ARBA00022777"/>
    </source>
</evidence>
<comment type="similarity">
    <text evidence="2">Belongs to the guanylate kinase family.</text>
</comment>
<evidence type="ECO:0000256" key="5">
    <source>
        <dbReference type="ARBA" id="ARBA00048594"/>
    </source>
</evidence>
<dbReference type="Gene3D" id="3.40.50.300">
    <property type="entry name" value="P-loop containing nucleotide triphosphate hydrolases"/>
    <property type="match status" value="1"/>
</dbReference>
<evidence type="ECO:0000256" key="1">
    <source>
        <dbReference type="ARBA" id="ARBA00003531"/>
    </source>
</evidence>
<feature type="domain" description="Guanylate kinase-like" evidence="6">
    <location>
        <begin position="8"/>
        <end position="184"/>
    </location>
</feature>
<gene>
    <name evidence="7" type="ORF">M5X19_14660</name>
</gene>
<dbReference type="Proteomes" id="UP001527099">
    <property type="component" value="Unassembled WGS sequence"/>
</dbReference>
<dbReference type="PANTHER" id="PTHR23117">
    <property type="entry name" value="GUANYLATE KINASE-RELATED"/>
    <property type="match status" value="1"/>
</dbReference>
<dbReference type="Pfam" id="PF00625">
    <property type="entry name" value="Guanylate_kin"/>
    <property type="match status" value="1"/>
</dbReference>
<keyword evidence="3" id="KW-0808">Transferase</keyword>
<dbReference type="InterPro" id="IPR008145">
    <property type="entry name" value="GK/Ca_channel_bsu"/>
</dbReference>
<dbReference type="SUPFAM" id="SSF52540">
    <property type="entry name" value="P-loop containing nucleoside triphosphate hydrolases"/>
    <property type="match status" value="1"/>
</dbReference>
<dbReference type="PANTHER" id="PTHR23117:SF13">
    <property type="entry name" value="GUANYLATE KINASE"/>
    <property type="match status" value="1"/>
</dbReference>
<evidence type="ECO:0000256" key="3">
    <source>
        <dbReference type="ARBA" id="ARBA00022679"/>
    </source>
</evidence>
<comment type="caution">
    <text evidence="7">The sequence shown here is derived from an EMBL/GenBank/DDBJ whole genome shotgun (WGS) entry which is preliminary data.</text>
</comment>
<comment type="function">
    <text evidence="1">Essential for recycling GMP and indirectly, cGMP.</text>
</comment>
<dbReference type="PROSITE" id="PS00856">
    <property type="entry name" value="GUANYLATE_KINASE_1"/>
    <property type="match status" value="1"/>
</dbReference>
<dbReference type="SMART" id="SM00072">
    <property type="entry name" value="GuKc"/>
    <property type="match status" value="1"/>
</dbReference>
<dbReference type="InterPro" id="IPR020590">
    <property type="entry name" value="Guanylate_kinase_CS"/>
</dbReference>
<evidence type="ECO:0000313" key="7">
    <source>
        <dbReference type="EMBL" id="MCY9694137.1"/>
    </source>
</evidence>
<evidence type="ECO:0000259" key="6">
    <source>
        <dbReference type="PROSITE" id="PS50052"/>
    </source>
</evidence>
<sequence>MSSHETNGLVFVFTGTSGSGRKTIAHHIAKELGFSSVVSYTTRTPRPKEINGKDYNFISRKVFIDSDIAGEFFQTVEIDGNFYGIKKADIDEALRKDGLIYVIVNRYAANRFKYTFGERAIRLFIYVNKQTIMERMLARNTPTDVIDHYMNHYIEEVSYRKDCEHVFENMNLQETIDKVKATMLAHMPTTTS</sequence>
<dbReference type="RefSeq" id="WP_029192913.1">
    <property type="nucleotide sequence ID" value="NZ_JAMDMW010000021.1"/>
</dbReference>
<dbReference type="GO" id="GO:0016301">
    <property type="term" value="F:kinase activity"/>
    <property type="evidence" value="ECO:0007669"/>
    <property type="project" value="UniProtKB-KW"/>
</dbReference>
<organism evidence="7 8">
    <name type="scientific">Paenibacillus alginolyticus</name>
    <dbReference type="NCBI Taxonomy" id="59839"/>
    <lineage>
        <taxon>Bacteria</taxon>
        <taxon>Bacillati</taxon>
        <taxon>Bacillota</taxon>
        <taxon>Bacilli</taxon>
        <taxon>Bacillales</taxon>
        <taxon>Paenibacillaceae</taxon>
        <taxon>Paenibacillus</taxon>
    </lineage>
</organism>
<dbReference type="PROSITE" id="PS50052">
    <property type="entry name" value="GUANYLATE_KINASE_2"/>
    <property type="match status" value="1"/>
</dbReference>
<evidence type="ECO:0000256" key="2">
    <source>
        <dbReference type="ARBA" id="ARBA00005790"/>
    </source>
</evidence>
<comment type="catalytic activity">
    <reaction evidence="5">
        <text>GMP + ATP = GDP + ADP</text>
        <dbReference type="Rhea" id="RHEA:20780"/>
        <dbReference type="ChEBI" id="CHEBI:30616"/>
        <dbReference type="ChEBI" id="CHEBI:58115"/>
        <dbReference type="ChEBI" id="CHEBI:58189"/>
        <dbReference type="ChEBI" id="CHEBI:456216"/>
        <dbReference type="EC" id="2.7.4.8"/>
    </reaction>
</comment>
<proteinExistence type="inferred from homology"/>
<keyword evidence="8" id="KW-1185">Reference proteome</keyword>
<dbReference type="EMBL" id="JAMDMX010000044">
    <property type="protein sequence ID" value="MCY9694137.1"/>
    <property type="molecule type" value="Genomic_DNA"/>
</dbReference>
<dbReference type="InterPro" id="IPR027417">
    <property type="entry name" value="P-loop_NTPase"/>
</dbReference>
<reference evidence="7 8" key="1">
    <citation type="submission" date="2022-05" db="EMBL/GenBank/DDBJ databases">
        <title>Genome Sequencing of Bee-Associated Microbes.</title>
        <authorList>
            <person name="Dunlap C."/>
        </authorList>
    </citation>
    <scope>NUCLEOTIDE SEQUENCE [LARGE SCALE GENOMIC DNA]</scope>
    <source>
        <strain evidence="7 8">NRRL B-14421</strain>
    </source>
</reference>
<dbReference type="InterPro" id="IPR008144">
    <property type="entry name" value="Guanylate_kin-like_dom"/>
</dbReference>
<protein>
    <submittedName>
        <fullName evidence="7">Guanylate kinase</fullName>
    </submittedName>
</protein>
<keyword evidence="4 7" id="KW-0418">Kinase</keyword>
<accession>A0ABT4GD95</accession>